<dbReference type="AlphaFoldDB" id="A0A7E4ZR23"/>
<dbReference type="Pfam" id="PF00059">
    <property type="entry name" value="Lectin_C"/>
    <property type="match status" value="1"/>
</dbReference>
<dbReference type="InterPro" id="IPR016186">
    <property type="entry name" value="C-type_lectin-like/link_sf"/>
</dbReference>
<organism evidence="2 3">
    <name type="scientific">Panagrellus redivivus</name>
    <name type="common">Microworm</name>
    <dbReference type="NCBI Taxonomy" id="6233"/>
    <lineage>
        <taxon>Eukaryota</taxon>
        <taxon>Metazoa</taxon>
        <taxon>Ecdysozoa</taxon>
        <taxon>Nematoda</taxon>
        <taxon>Chromadorea</taxon>
        <taxon>Rhabditida</taxon>
        <taxon>Tylenchina</taxon>
        <taxon>Panagrolaimomorpha</taxon>
        <taxon>Panagrolaimoidea</taxon>
        <taxon>Panagrolaimidae</taxon>
        <taxon>Panagrellus</taxon>
    </lineage>
</organism>
<dbReference type="Proteomes" id="UP000492821">
    <property type="component" value="Unassembled WGS sequence"/>
</dbReference>
<feature type="domain" description="C-type lectin" evidence="1">
    <location>
        <begin position="151"/>
        <end position="245"/>
    </location>
</feature>
<dbReference type="SMART" id="SM00034">
    <property type="entry name" value="CLECT"/>
    <property type="match status" value="1"/>
</dbReference>
<evidence type="ECO:0000313" key="3">
    <source>
        <dbReference type="WBParaSite" id="Pan_g12365.t1"/>
    </source>
</evidence>
<dbReference type="Gene3D" id="3.10.100.10">
    <property type="entry name" value="Mannose-Binding Protein A, subunit A"/>
    <property type="match status" value="1"/>
</dbReference>
<sequence length="272" mass="30228">MPISVRSTVQIRPIALVFTSCTVQGSVSGNLSRCDYYLKQSTNLTVKGIKLVSNIDIAIQNAVYDSQEPCPDGWTNLNTTCYLDVSQSTCNEYASFLEVSYDDGCNIPLMDVIYSCPDSTFTLGSYTDGHYCLKVIPKWSKDTDIGNMTHYEMANQYCYDETGGHLASIHSQDENDDFNSIQSTLEISAPGVMIGLITNSDTAKNSDDLFWLDGTGISYTNYYFETKAAYVFICTIMTSTGKWNSNVEPNNLNRLFNYIACKQNSVATMTTL</sequence>
<dbReference type="InterPro" id="IPR001304">
    <property type="entry name" value="C-type_lectin-like"/>
</dbReference>
<name>A0A7E4ZR23_PANRE</name>
<evidence type="ECO:0000259" key="1">
    <source>
        <dbReference type="PROSITE" id="PS50041"/>
    </source>
</evidence>
<dbReference type="SUPFAM" id="SSF56436">
    <property type="entry name" value="C-type lectin-like"/>
    <property type="match status" value="1"/>
</dbReference>
<reference evidence="3" key="2">
    <citation type="submission" date="2020-10" db="UniProtKB">
        <authorList>
            <consortium name="WormBaseParasite"/>
        </authorList>
    </citation>
    <scope>IDENTIFICATION</scope>
</reference>
<accession>A0A7E4ZR23</accession>
<dbReference type="InterPro" id="IPR016187">
    <property type="entry name" value="CTDL_fold"/>
</dbReference>
<keyword evidence="2" id="KW-1185">Reference proteome</keyword>
<evidence type="ECO:0000313" key="2">
    <source>
        <dbReference type="Proteomes" id="UP000492821"/>
    </source>
</evidence>
<dbReference type="WBParaSite" id="Pan_g12365.t1">
    <property type="protein sequence ID" value="Pan_g12365.t1"/>
    <property type="gene ID" value="Pan_g12365"/>
</dbReference>
<proteinExistence type="predicted"/>
<reference evidence="2" key="1">
    <citation type="journal article" date="2013" name="Genetics">
        <title>The draft genome and transcriptome of Panagrellus redivivus are shaped by the harsh demands of a free-living lifestyle.</title>
        <authorList>
            <person name="Srinivasan J."/>
            <person name="Dillman A.R."/>
            <person name="Macchietto M.G."/>
            <person name="Heikkinen L."/>
            <person name="Lakso M."/>
            <person name="Fracchia K.M."/>
            <person name="Antoshechkin I."/>
            <person name="Mortazavi A."/>
            <person name="Wong G."/>
            <person name="Sternberg P.W."/>
        </authorList>
    </citation>
    <scope>NUCLEOTIDE SEQUENCE [LARGE SCALE GENOMIC DNA]</scope>
    <source>
        <strain evidence="2">MT8872</strain>
    </source>
</reference>
<protein>
    <submittedName>
        <fullName evidence="3">C-type lectin domain-containing protein</fullName>
    </submittedName>
</protein>
<dbReference type="PROSITE" id="PS50041">
    <property type="entry name" value="C_TYPE_LECTIN_2"/>
    <property type="match status" value="1"/>
</dbReference>